<sequence length="174" mass="20174">MITIFAQLVAYHYTTLIPKAVNDSTWSSLLPHNMYLSGINPRWALSWLRSQKITQFGITAPLYLYNAITLLILFLIMYLAVVYMPRIFTRSSKIRVTICYATTFIAIYIILMAFTSGIESNWCILITVLLYLTCLITRLAQDFFEKSKFLGVFFWICQILLITYTSLSLLLLYC</sequence>
<evidence type="ECO:0000313" key="2">
    <source>
        <dbReference type="EMBL" id="KXA22899.1"/>
    </source>
</evidence>
<gene>
    <name evidence="2" type="ORF">HMPREF3208_00129</name>
</gene>
<feature type="transmembrane region" description="Helical" evidence="1">
    <location>
        <begin position="122"/>
        <end position="140"/>
    </location>
</feature>
<reference evidence="2 3" key="1">
    <citation type="submission" date="2016-01" db="EMBL/GenBank/DDBJ databases">
        <authorList>
            <person name="Oliw E.H."/>
        </authorList>
    </citation>
    <scope>NUCLEOTIDE SEQUENCE [LARGE SCALE GENOMIC DNA]</scope>
    <source>
        <strain evidence="2 3">PSS_7772B</strain>
    </source>
</reference>
<dbReference type="AlphaFoldDB" id="A0A133P2V0"/>
<dbReference type="Proteomes" id="UP000070687">
    <property type="component" value="Unassembled WGS sequence"/>
</dbReference>
<proteinExistence type="predicted"/>
<keyword evidence="1" id="KW-0812">Transmembrane</keyword>
<dbReference type="PATRIC" id="fig|2702.100.peg.118"/>
<keyword evidence="1" id="KW-1133">Transmembrane helix</keyword>
<feature type="transmembrane region" description="Helical" evidence="1">
    <location>
        <begin position="62"/>
        <end position="84"/>
    </location>
</feature>
<name>A0A133P2V0_GARVA</name>
<organism evidence="2 3">
    <name type="scientific">Gardnerella vaginalis</name>
    <dbReference type="NCBI Taxonomy" id="2702"/>
    <lineage>
        <taxon>Bacteria</taxon>
        <taxon>Bacillati</taxon>
        <taxon>Actinomycetota</taxon>
        <taxon>Actinomycetes</taxon>
        <taxon>Bifidobacteriales</taxon>
        <taxon>Bifidobacteriaceae</taxon>
        <taxon>Gardnerella</taxon>
    </lineage>
</organism>
<comment type="caution">
    <text evidence="2">The sequence shown here is derived from an EMBL/GenBank/DDBJ whole genome shotgun (WGS) entry which is preliminary data.</text>
</comment>
<evidence type="ECO:0000256" key="1">
    <source>
        <dbReference type="SAM" id="Phobius"/>
    </source>
</evidence>
<accession>A0A133P2V0</accession>
<feature type="transmembrane region" description="Helical" evidence="1">
    <location>
        <begin position="96"/>
        <end position="116"/>
    </location>
</feature>
<evidence type="ECO:0000313" key="3">
    <source>
        <dbReference type="Proteomes" id="UP000070687"/>
    </source>
</evidence>
<keyword evidence="1" id="KW-0472">Membrane</keyword>
<protein>
    <submittedName>
        <fullName evidence="2">Uncharacterized protein</fullName>
    </submittedName>
</protein>
<feature type="transmembrane region" description="Helical" evidence="1">
    <location>
        <begin position="152"/>
        <end position="173"/>
    </location>
</feature>
<dbReference type="EMBL" id="LRQB01000005">
    <property type="protein sequence ID" value="KXA22899.1"/>
    <property type="molecule type" value="Genomic_DNA"/>
</dbReference>